<evidence type="ECO:0000256" key="4">
    <source>
        <dbReference type="ARBA" id="ARBA00022763"/>
    </source>
</evidence>
<dbReference type="GO" id="GO:0005634">
    <property type="term" value="C:nucleus"/>
    <property type="evidence" value="ECO:0007669"/>
    <property type="project" value="UniProtKB-SubCell"/>
</dbReference>
<keyword evidence="8" id="KW-0539">Nucleus</keyword>
<sequence>MLKVMNTAMNRVKVNVRDKCPFMEKCYRKNPIHFAEMSHPHLERLVIDQLDNTIKIPDVLDFECDRSQLLDQLKVIQIVMRKERDKDRDSFLKLKNDLLPTDITKNSTTSKSPNKVSNSEDHSLDFENQQSSSSSVSIMDTYESCKLNKDREEIRKKAIKKMKQQGFEISLVEPGEFAVKYALAAPYYIFFTRIDKSLPTYNQPLSITFPEILDKSLGEIKSSLQINFMVDVGWLCLQYLLAGQKADITILYGDGGRVDKEKVGKNITLVPIPQPIQYGCHHTKMMILEYNDGGIRIVVSTANLYADDWENRTQGLWISPHLPSLSNLDSTNNGESKTGFKKDFLQYLKSYKQQALSRWIAIVEKADFSDVNVFFIASVPGNYRQTGVDAWGHKKLGYVLSTYASLPLNSMDWPIIAQSSSIGTLGLSYEKWVQRVIVSSMSRTKELTIPPNFHFIFPTQKNYEESFDCQNACCCLCYRQQTHSKQKWLEKYLWQTSRDKAMPHIKSYTRLSPDLKRMAWFVLTSANLSKAAWGTEMKKFYSISNHEAGVLFLPTFITGETTFPVEKENDDSNIQPFPIPYDLPLIPYKSEDNPFCILNGMSTNMLNVSLDFVNSSQLPLRVRVFHKTSARKRFLMRGGDIIHHFEVILT</sequence>
<feature type="active site" description="Nucleophile" evidence="9">
    <location>
        <position position="282"/>
    </location>
</feature>
<feature type="non-terminal residue" evidence="14">
    <location>
        <position position="650"/>
    </location>
</feature>
<keyword evidence="3" id="KW-0540">Nuclease</keyword>
<feature type="region of interest" description="Disordered" evidence="12">
    <location>
        <begin position="103"/>
        <end position="137"/>
    </location>
</feature>
<evidence type="ECO:0000313" key="14">
    <source>
        <dbReference type="EMBL" id="KAL2727944.1"/>
    </source>
</evidence>
<feature type="domain" description="PBZ-type" evidence="13">
    <location>
        <begin position="17"/>
        <end position="41"/>
    </location>
</feature>
<dbReference type="AlphaFoldDB" id="A0ABD2B5F3"/>
<evidence type="ECO:0000256" key="12">
    <source>
        <dbReference type="SAM" id="MobiDB-lite"/>
    </source>
</evidence>
<gene>
    <name evidence="14" type="ORF">V1477_017220</name>
</gene>
<dbReference type="PANTHER" id="PTHR12415:SF0">
    <property type="entry name" value="TYROSYL-DNA PHOSPHODIESTERASE 1"/>
    <property type="match status" value="1"/>
</dbReference>
<dbReference type="SUPFAM" id="SSF56024">
    <property type="entry name" value="Phospholipase D/nuclease"/>
    <property type="match status" value="2"/>
</dbReference>
<evidence type="ECO:0000256" key="9">
    <source>
        <dbReference type="PIRSR" id="PIRSR610347-1"/>
    </source>
</evidence>
<evidence type="ECO:0000256" key="11">
    <source>
        <dbReference type="PIRSR" id="PIRSR610347-3"/>
    </source>
</evidence>
<evidence type="ECO:0000256" key="3">
    <source>
        <dbReference type="ARBA" id="ARBA00022722"/>
    </source>
</evidence>
<evidence type="ECO:0000259" key="13">
    <source>
        <dbReference type="Pfam" id="PF10283"/>
    </source>
</evidence>
<evidence type="ECO:0000256" key="10">
    <source>
        <dbReference type="PIRSR" id="PIRSR610347-2"/>
    </source>
</evidence>
<dbReference type="Gene3D" id="3.30.870.10">
    <property type="entry name" value="Endonuclease Chain A"/>
    <property type="match status" value="2"/>
</dbReference>
<comment type="subcellular location">
    <subcellularLocation>
        <location evidence="1">Nucleus</location>
    </subcellularLocation>
</comment>
<comment type="caution">
    <text evidence="14">The sequence shown here is derived from an EMBL/GenBank/DDBJ whole genome shotgun (WGS) entry which is preliminary data.</text>
</comment>
<dbReference type="Pfam" id="PF10283">
    <property type="entry name" value="zf-CCHH"/>
    <property type="match status" value="1"/>
</dbReference>
<name>A0ABD2B5F3_VESMC</name>
<comment type="similarity">
    <text evidence="2">Belongs to the tyrosyl-DNA phosphodiesterase family.</text>
</comment>
<proteinExistence type="inferred from homology"/>
<dbReference type="GO" id="GO:0004527">
    <property type="term" value="F:exonuclease activity"/>
    <property type="evidence" value="ECO:0007669"/>
    <property type="project" value="UniProtKB-KW"/>
</dbReference>
<reference evidence="14 15" key="1">
    <citation type="journal article" date="2024" name="Ann. Entomol. Soc. Am.">
        <title>Genomic analyses of the southern and eastern yellowjacket wasps (Hymenoptera: Vespidae) reveal evolutionary signatures of social life.</title>
        <authorList>
            <person name="Catto M.A."/>
            <person name="Caine P.B."/>
            <person name="Orr S.E."/>
            <person name="Hunt B.G."/>
            <person name="Goodisman M.A.D."/>
        </authorList>
    </citation>
    <scope>NUCLEOTIDE SEQUENCE [LARGE SCALE GENOMIC DNA]</scope>
    <source>
        <strain evidence="14">232</strain>
        <tissue evidence="14">Head and thorax</tissue>
    </source>
</reference>
<evidence type="ECO:0000256" key="5">
    <source>
        <dbReference type="ARBA" id="ARBA00022801"/>
    </source>
</evidence>
<dbReference type="EMBL" id="JAYRBN010000100">
    <property type="protein sequence ID" value="KAL2727944.1"/>
    <property type="molecule type" value="Genomic_DNA"/>
</dbReference>
<dbReference type="GO" id="GO:0006281">
    <property type="term" value="P:DNA repair"/>
    <property type="evidence" value="ECO:0007669"/>
    <property type="project" value="UniProtKB-KW"/>
</dbReference>
<feature type="binding site" evidence="10">
    <location>
        <position position="506"/>
    </location>
    <ligand>
        <name>substrate</name>
    </ligand>
</feature>
<dbReference type="PANTHER" id="PTHR12415">
    <property type="entry name" value="TYROSYL-DNA PHOSPHODIESTERASE 1"/>
    <property type="match status" value="1"/>
</dbReference>
<evidence type="ECO:0000256" key="6">
    <source>
        <dbReference type="ARBA" id="ARBA00022839"/>
    </source>
</evidence>
<dbReference type="InterPro" id="IPR010347">
    <property type="entry name" value="Tdp1"/>
</dbReference>
<keyword evidence="4" id="KW-0227">DNA damage</keyword>
<dbReference type="Proteomes" id="UP001607303">
    <property type="component" value="Unassembled WGS sequence"/>
</dbReference>
<dbReference type="CDD" id="cd09193">
    <property type="entry name" value="PLDc_mTdp1_1"/>
    <property type="match status" value="1"/>
</dbReference>
<keyword evidence="5" id="KW-0378">Hydrolase</keyword>
<keyword evidence="6" id="KW-0269">Exonuclease</keyword>
<keyword evidence="15" id="KW-1185">Reference proteome</keyword>
<evidence type="ECO:0000256" key="1">
    <source>
        <dbReference type="ARBA" id="ARBA00004123"/>
    </source>
</evidence>
<feature type="binding site" evidence="10">
    <location>
        <position position="284"/>
    </location>
    <ligand>
        <name>substrate</name>
    </ligand>
</feature>
<organism evidence="14 15">
    <name type="scientific">Vespula maculifrons</name>
    <name type="common">Eastern yellow jacket</name>
    <name type="synonym">Wasp</name>
    <dbReference type="NCBI Taxonomy" id="7453"/>
    <lineage>
        <taxon>Eukaryota</taxon>
        <taxon>Metazoa</taxon>
        <taxon>Ecdysozoa</taxon>
        <taxon>Arthropoda</taxon>
        <taxon>Hexapoda</taxon>
        <taxon>Insecta</taxon>
        <taxon>Pterygota</taxon>
        <taxon>Neoptera</taxon>
        <taxon>Endopterygota</taxon>
        <taxon>Hymenoptera</taxon>
        <taxon>Apocrita</taxon>
        <taxon>Aculeata</taxon>
        <taxon>Vespoidea</taxon>
        <taxon>Vespidae</taxon>
        <taxon>Vespinae</taxon>
        <taxon>Vespula</taxon>
    </lineage>
</organism>
<feature type="site" description="Interaction with DNA" evidence="11">
    <location>
        <position position="529"/>
    </location>
</feature>
<evidence type="ECO:0000256" key="2">
    <source>
        <dbReference type="ARBA" id="ARBA00010205"/>
    </source>
</evidence>
<evidence type="ECO:0000256" key="7">
    <source>
        <dbReference type="ARBA" id="ARBA00023204"/>
    </source>
</evidence>
<evidence type="ECO:0000256" key="8">
    <source>
        <dbReference type="ARBA" id="ARBA00023242"/>
    </source>
</evidence>
<keyword evidence="7" id="KW-0234">DNA repair</keyword>
<accession>A0ABD2B5F3</accession>
<protein>
    <submittedName>
        <fullName evidence="14">Tyrosyl-DNA phosphodiesterase isoform X1</fullName>
    </submittedName>
</protein>
<feature type="active site" description="Proton donor/acceptor" evidence="9">
    <location>
        <position position="504"/>
    </location>
</feature>
<dbReference type="Pfam" id="PF06087">
    <property type="entry name" value="Tyr-DNA_phospho"/>
    <property type="match status" value="1"/>
</dbReference>
<dbReference type="InterPro" id="IPR019406">
    <property type="entry name" value="APLF_PBZ"/>
</dbReference>
<feature type="compositionally biased region" description="Polar residues" evidence="12">
    <location>
        <begin position="103"/>
        <end position="117"/>
    </location>
</feature>
<evidence type="ECO:0000313" key="15">
    <source>
        <dbReference type="Proteomes" id="UP001607303"/>
    </source>
</evidence>